<name>A0A6A6VHI3_9PLEO</name>
<proteinExistence type="predicted"/>
<feature type="region of interest" description="Disordered" evidence="1">
    <location>
        <begin position="415"/>
        <end position="438"/>
    </location>
</feature>
<evidence type="ECO:0000313" key="2">
    <source>
        <dbReference type="EMBL" id="KAF2749259.1"/>
    </source>
</evidence>
<feature type="region of interest" description="Disordered" evidence="1">
    <location>
        <begin position="188"/>
        <end position="386"/>
    </location>
</feature>
<feature type="region of interest" description="Disordered" evidence="1">
    <location>
        <begin position="112"/>
        <end position="160"/>
    </location>
</feature>
<dbReference type="Proteomes" id="UP000799440">
    <property type="component" value="Unassembled WGS sequence"/>
</dbReference>
<feature type="compositionally biased region" description="Polar residues" evidence="1">
    <location>
        <begin position="295"/>
        <end position="305"/>
    </location>
</feature>
<dbReference type="AlphaFoldDB" id="A0A6A6VHI3"/>
<dbReference type="EMBL" id="MU006566">
    <property type="protein sequence ID" value="KAF2749259.1"/>
    <property type="molecule type" value="Genomic_DNA"/>
</dbReference>
<feature type="compositionally biased region" description="Acidic residues" evidence="1">
    <location>
        <begin position="247"/>
        <end position="262"/>
    </location>
</feature>
<accession>A0A6A6VHI3</accession>
<evidence type="ECO:0000313" key="3">
    <source>
        <dbReference type="Proteomes" id="UP000799440"/>
    </source>
</evidence>
<dbReference type="OrthoDB" id="5421971at2759"/>
<feature type="compositionally biased region" description="Basic and acidic residues" evidence="1">
    <location>
        <begin position="415"/>
        <end position="425"/>
    </location>
</feature>
<organism evidence="2 3">
    <name type="scientific">Sporormia fimetaria CBS 119925</name>
    <dbReference type="NCBI Taxonomy" id="1340428"/>
    <lineage>
        <taxon>Eukaryota</taxon>
        <taxon>Fungi</taxon>
        <taxon>Dikarya</taxon>
        <taxon>Ascomycota</taxon>
        <taxon>Pezizomycotina</taxon>
        <taxon>Dothideomycetes</taxon>
        <taxon>Pleosporomycetidae</taxon>
        <taxon>Pleosporales</taxon>
        <taxon>Sporormiaceae</taxon>
        <taxon>Sporormia</taxon>
    </lineage>
</organism>
<gene>
    <name evidence="2" type="ORF">M011DRAFT_493018</name>
</gene>
<feature type="compositionally biased region" description="Polar residues" evidence="1">
    <location>
        <begin position="117"/>
        <end position="126"/>
    </location>
</feature>
<feature type="compositionally biased region" description="Polar residues" evidence="1">
    <location>
        <begin position="229"/>
        <end position="241"/>
    </location>
</feature>
<reference evidence="2" key="1">
    <citation type="journal article" date="2020" name="Stud. Mycol.">
        <title>101 Dothideomycetes genomes: a test case for predicting lifestyles and emergence of pathogens.</title>
        <authorList>
            <person name="Haridas S."/>
            <person name="Albert R."/>
            <person name="Binder M."/>
            <person name="Bloem J."/>
            <person name="Labutti K."/>
            <person name="Salamov A."/>
            <person name="Andreopoulos B."/>
            <person name="Baker S."/>
            <person name="Barry K."/>
            <person name="Bills G."/>
            <person name="Bluhm B."/>
            <person name="Cannon C."/>
            <person name="Castanera R."/>
            <person name="Culley D."/>
            <person name="Daum C."/>
            <person name="Ezra D."/>
            <person name="Gonzalez J."/>
            <person name="Henrissat B."/>
            <person name="Kuo A."/>
            <person name="Liang C."/>
            <person name="Lipzen A."/>
            <person name="Lutzoni F."/>
            <person name="Magnuson J."/>
            <person name="Mondo S."/>
            <person name="Nolan M."/>
            <person name="Ohm R."/>
            <person name="Pangilinan J."/>
            <person name="Park H.-J."/>
            <person name="Ramirez L."/>
            <person name="Alfaro M."/>
            <person name="Sun H."/>
            <person name="Tritt A."/>
            <person name="Yoshinaga Y."/>
            <person name="Zwiers L.-H."/>
            <person name="Turgeon B."/>
            <person name="Goodwin S."/>
            <person name="Spatafora J."/>
            <person name="Crous P."/>
            <person name="Grigoriev I."/>
        </authorList>
    </citation>
    <scope>NUCLEOTIDE SEQUENCE</scope>
    <source>
        <strain evidence="2">CBS 119925</strain>
    </source>
</reference>
<keyword evidence="3" id="KW-1185">Reference proteome</keyword>
<feature type="compositionally biased region" description="Basic and acidic residues" evidence="1">
    <location>
        <begin position="333"/>
        <end position="351"/>
    </location>
</feature>
<feature type="compositionally biased region" description="Polar residues" evidence="1">
    <location>
        <begin position="271"/>
        <end position="282"/>
    </location>
</feature>
<feature type="compositionally biased region" description="Basic and acidic residues" evidence="1">
    <location>
        <begin position="284"/>
        <end position="294"/>
    </location>
</feature>
<sequence length="451" mass="50537">MYRRGDPRWNRTIQHISANIEHANESTQEHLFTFTHDYVNPCLSSITQCFNTCTAPCFSSRDDRRRNRARSRGRAELSFDFYDDWEEDENDGLLGWGNESLDRFIGGSGGSGGGNYGATSQPSRQRAMSYGTRNRDPRYNNAGRRKSAVQPHDGGPDPTIIPSSSYFGFLGRLPWKIGGKGLRYKPSAADLVEHPGQGRRSLEEREPLMEESEDGGQGAERKRRKRSHTNASGHTTDSLSSRGDIFPSEDEIDDAVPLDDEFTMALERRTTGQWNDDMSSGKSRPAERGKKNSDSKVSTRTASSRNTHDAGRQSATAPIDEGPSLSELQEEEERLREEEEREIERKRREAEELAVQKGLVAQARRRRASEPLDEYPFPKNPPPSDIEAFTRAETETLPGNIDQGEVNKDTLVHERPEDKLDESAHADAGPEDQTAPAFVPARLPFFGAQPD</sequence>
<evidence type="ECO:0000256" key="1">
    <source>
        <dbReference type="SAM" id="MobiDB-lite"/>
    </source>
</evidence>
<protein>
    <submittedName>
        <fullName evidence="2">Uncharacterized protein</fullName>
    </submittedName>
</protein>